<sequence length="143" mass="15686">MAATASTGSTVKLHYTLTLEDGTIFDSSREREPFEVKLGAGQVIQGFEQALMGMTEGESKQVTIVSDQAYGPWREELVQEVARDQLPAELPLEIGRQLQASDPQGRTMLLTVIEMDDQSVKLDANHPLAGEDLTFDLEVLGVH</sequence>
<evidence type="ECO:0000313" key="13">
    <source>
        <dbReference type="Proteomes" id="UP001301140"/>
    </source>
</evidence>
<dbReference type="EMBL" id="JARGEQ010000006">
    <property type="protein sequence ID" value="MDF1584935.1"/>
    <property type="molecule type" value="Genomic_DNA"/>
</dbReference>
<comment type="function">
    <text evidence="8">Also involved in hydrogenase metallocenter assembly, probably by participating in the nickel insertion step. This function in hydrogenase biosynthesis requires chaperone activity and the presence of the metal-binding domain, but not PPIase activity.</text>
</comment>
<dbReference type="AlphaFoldDB" id="A0AAP3UXJ8"/>
<reference evidence="12 13" key="1">
    <citation type="submission" date="2023-03" db="EMBL/GenBank/DDBJ databases">
        <title>YIM 152171 draft genome.</title>
        <authorList>
            <person name="Yang Z."/>
        </authorList>
    </citation>
    <scope>NUCLEOTIDE SEQUENCE [LARGE SCALE GENOMIC DNA]</scope>
    <source>
        <strain evidence="12 13">YIM 152171</strain>
    </source>
</reference>
<name>A0AAP3UXJ8_9PROT</name>
<keyword evidence="7 9" id="KW-0413">Isomerase</keyword>
<comment type="subcellular location">
    <subcellularLocation>
        <location evidence="2">Cytoplasm</location>
    </subcellularLocation>
</comment>
<evidence type="ECO:0000256" key="5">
    <source>
        <dbReference type="ARBA" id="ARBA00023110"/>
    </source>
</evidence>
<dbReference type="PANTHER" id="PTHR47861">
    <property type="entry name" value="FKBP-TYPE PEPTIDYL-PROLYL CIS-TRANS ISOMERASE SLYD"/>
    <property type="match status" value="1"/>
</dbReference>
<comment type="caution">
    <text evidence="12">The sequence shown here is derived from an EMBL/GenBank/DDBJ whole genome shotgun (WGS) entry which is preliminary data.</text>
</comment>
<dbReference type="PROSITE" id="PS50059">
    <property type="entry name" value="FKBP_PPIASE"/>
    <property type="match status" value="1"/>
</dbReference>
<keyword evidence="5 9" id="KW-0697">Rotamase</keyword>
<evidence type="ECO:0000256" key="8">
    <source>
        <dbReference type="ARBA" id="ARBA00037071"/>
    </source>
</evidence>
<keyword evidence="4" id="KW-0963">Cytoplasm</keyword>
<dbReference type="GO" id="GO:0042026">
    <property type="term" value="P:protein refolding"/>
    <property type="evidence" value="ECO:0007669"/>
    <property type="project" value="UniProtKB-ARBA"/>
</dbReference>
<dbReference type="Proteomes" id="UP001301140">
    <property type="component" value="Unassembled WGS sequence"/>
</dbReference>
<dbReference type="SUPFAM" id="SSF54534">
    <property type="entry name" value="FKBP-like"/>
    <property type="match status" value="1"/>
</dbReference>
<dbReference type="PANTHER" id="PTHR47861:SF3">
    <property type="entry name" value="FKBP-TYPE PEPTIDYL-PROLYL CIS-TRANS ISOMERASE SLYD"/>
    <property type="match status" value="1"/>
</dbReference>
<keyword evidence="13" id="KW-1185">Reference proteome</keyword>
<dbReference type="Gene3D" id="3.10.50.40">
    <property type="match status" value="1"/>
</dbReference>
<dbReference type="InterPro" id="IPR001179">
    <property type="entry name" value="PPIase_FKBP_dom"/>
</dbReference>
<proteinExistence type="inferred from homology"/>
<evidence type="ECO:0000256" key="9">
    <source>
        <dbReference type="PROSITE-ProRule" id="PRU00277"/>
    </source>
</evidence>
<evidence type="ECO:0000256" key="6">
    <source>
        <dbReference type="ARBA" id="ARBA00023186"/>
    </source>
</evidence>
<comment type="similarity">
    <text evidence="3 10">Belongs to the FKBP-type PPIase family.</text>
</comment>
<evidence type="ECO:0000256" key="3">
    <source>
        <dbReference type="ARBA" id="ARBA00006577"/>
    </source>
</evidence>
<comment type="catalytic activity">
    <reaction evidence="1 9 10">
        <text>[protein]-peptidylproline (omega=180) = [protein]-peptidylproline (omega=0)</text>
        <dbReference type="Rhea" id="RHEA:16237"/>
        <dbReference type="Rhea" id="RHEA-COMP:10747"/>
        <dbReference type="Rhea" id="RHEA-COMP:10748"/>
        <dbReference type="ChEBI" id="CHEBI:83833"/>
        <dbReference type="ChEBI" id="CHEBI:83834"/>
        <dbReference type="EC" id="5.2.1.8"/>
    </reaction>
</comment>
<evidence type="ECO:0000256" key="10">
    <source>
        <dbReference type="RuleBase" id="RU003915"/>
    </source>
</evidence>
<gene>
    <name evidence="12" type="ORF">PZ740_00885</name>
</gene>
<evidence type="ECO:0000256" key="7">
    <source>
        <dbReference type="ARBA" id="ARBA00023235"/>
    </source>
</evidence>
<protein>
    <recommendedName>
        <fullName evidence="10">Peptidyl-prolyl cis-trans isomerase</fullName>
        <ecNumber evidence="10">5.2.1.8</ecNumber>
    </recommendedName>
</protein>
<dbReference type="RefSeq" id="WP_327787343.1">
    <property type="nucleotide sequence ID" value="NZ_JARGEQ010000006.1"/>
</dbReference>
<evidence type="ECO:0000256" key="4">
    <source>
        <dbReference type="ARBA" id="ARBA00022490"/>
    </source>
</evidence>
<evidence type="ECO:0000256" key="2">
    <source>
        <dbReference type="ARBA" id="ARBA00004496"/>
    </source>
</evidence>
<dbReference type="Pfam" id="PF00254">
    <property type="entry name" value="FKBP_C"/>
    <property type="match status" value="1"/>
</dbReference>
<evidence type="ECO:0000256" key="1">
    <source>
        <dbReference type="ARBA" id="ARBA00000971"/>
    </source>
</evidence>
<dbReference type="GO" id="GO:0005737">
    <property type="term" value="C:cytoplasm"/>
    <property type="evidence" value="ECO:0007669"/>
    <property type="project" value="UniProtKB-SubCell"/>
</dbReference>
<feature type="domain" description="PPIase FKBP-type" evidence="11">
    <location>
        <begin position="8"/>
        <end position="102"/>
    </location>
</feature>
<accession>A0AAP3UXJ8</accession>
<evidence type="ECO:0000259" key="11">
    <source>
        <dbReference type="PROSITE" id="PS50059"/>
    </source>
</evidence>
<evidence type="ECO:0000313" key="12">
    <source>
        <dbReference type="EMBL" id="MDF1584935.1"/>
    </source>
</evidence>
<dbReference type="GO" id="GO:0003755">
    <property type="term" value="F:peptidyl-prolyl cis-trans isomerase activity"/>
    <property type="evidence" value="ECO:0007669"/>
    <property type="project" value="UniProtKB-UniRule"/>
</dbReference>
<organism evidence="12 13">
    <name type="scientific">Marinimicrococcus flavescens</name>
    <dbReference type="NCBI Taxonomy" id="3031815"/>
    <lineage>
        <taxon>Bacteria</taxon>
        <taxon>Pseudomonadati</taxon>
        <taxon>Pseudomonadota</taxon>
        <taxon>Alphaproteobacteria</taxon>
        <taxon>Geminicoccales</taxon>
        <taxon>Geminicoccaceae</taxon>
        <taxon>Marinimicrococcus</taxon>
    </lineage>
</organism>
<dbReference type="EC" id="5.2.1.8" evidence="10"/>
<keyword evidence="6" id="KW-0143">Chaperone</keyword>
<dbReference type="InterPro" id="IPR046357">
    <property type="entry name" value="PPIase_dom_sf"/>
</dbReference>